<dbReference type="EMBL" id="CP058910">
    <property type="protein sequence ID" value="QLH77220.1"/>
    <property type="molecule type" value="Genomic_DNA"/>
</dbReference>
<dbReference type="OrthoDB" id="304381at2157"/>
<dbReference type="RefSeq" id="WP_179911149.1">
    <property type="nucleotide sequence ID" value="NZ_CP058910.1"/>
</dbReference>
<evidence type="ECO:0000313" key="6">
    <source>
        <dbReference type="EMBL" id="QLH77220.1"/>
    </source>
</evidence>
<sequence length="437" mass="47835">MSRDDPADEGPTRRGYLTYGGAIVAGGLLAGCASGGGSGDSAGSTDADTPTETPTPTEASDPTETATATESSTETPTQPESYTATMPPVGELTLDEPPSSWVGGLGFSADVLTALGQADGAVGMADPQFWYTGFYDFLDGVSAPATDDLAKFTTSDRDTDLEVLYELDPDLIAFDPNPLIAIYGLERGEAREIRENVAPWFGNESRRKRFGGWTHWPDGEPYPYLSLPEYIPEYAALFGEQERGEALLDLYEPFVDDVRSRVPPESERRSLALVNGQYNPENRDGWVVYNPKSAVEKTWGKKQYRDLNVVDAFEGAYDGQSSVIVDYEGLLEYDPDVIIFNFGVTYRDFQGENYIQQQREVLSDHPVGSQVTAVENGDLYVGGTPYQGPIINMFQTEMAAKQLYPDEFGTYPGYGELSESEQLFDRGRLADIVNGDI</sequence>
<dbReference type="PROSITE" id="PS50983">
    <property type="entry name" value="FE_B12_PBP"/>
    <property type="match status" value="1"/>
</dbReference>
<dbReference type="PANTHER" id="PTHR30532">
    <property type="entry name" value="IRON III DICITRATE-BINDING PERIPLASMIC PROTEIN"/>
    <property type="match status" value="1"/>
</dbReference>
<dbReference type="AlphaFoldDB" id="A0A7D5P8W7"/>
<organism evidence="6 7">
    <name type="scientific">Halosimplex rubrum</name>
    <dbReference type="NCBI Taxonomy" id="869889"/>
    <lineage>
        <taxon>Archaea</taxon>
        <taxon>Methanobacteriati</taxon>
        <taxon>Methanobacteriota</taxon>
        <taxon>Stenosarchaea group</taxon>
        <taxon>Halobacteria</taxon>
        <taxon>Halobacteriales</taxon>
        <taxon>Haloarculaceae</taxon>
        <taxon>Halosimplex</taxon>
    </lineage>
</organism>
<keyword evidence="3" id="KW-0732">Signal</keyword>
<dbReference type="InterPro" id="IPR051313">
    <property type="entry name" value="Bact_iron-sidero_bind"/>
</dbReference>
<keyword evidence="7" id="KW-1185">Reference proteome</keyword>
<dbReference type="SUPFAM" id="SSF53807">
    <property type="entry name" value="Helical backbone' metal receptor"/>
    <property type="match status" value="1"/>
</dbReference>
<dbReference type="InterPro" id="IPR002491">
    <property type="entry name" value="ABC_transptr_periplasmic_BD"/>
</dbReference>
<dbReference type="Pfam" id="PF01497">
    <property type="entry name" value="Peripla_BP_2"/>
    <property type="match status" value="1"/>
</dbReference>
<evidence type="ECO:0000259" key="5">
    <source>
        <dbReference type="PROSITE" id="PS50983"/>
    </source>
</evidence>
<accession>A0A7D5P8W7</accession>
<keyword evidence="2" id="KW-0813">Transport</keyword>
<reference evidence="6 7" key="1">
    <citation type="submission" date="2020-07" db="EMBL/GenBank/DDBJ databases">
        <title>Halosimplex pelagicum sp. nov. and Halosimplex rubrum sp. nov., isolated from salted brown alga Laminaria, and emended description of the genus Halosimplex.</title>
        <authorList>
            <person name="Cui H."/>
        </authorList>
    </citation>
    <scope>NUCLEOTIDE SEQUENCE [LARGE SCALE GENOMIC DNA]</scope>
    <source>
        <strain evidence="6 7">R27</strain>
    </source>
</reference>
<evidence type="ECO:0000256" key="2">
    <source>
        <dbReference type="ARBA" id="ARBA00022448"/>
    </source>
</evidence>
<protein>
    <submittedName>
        <fullName evidence="6">ABC transporter substrate-binding protein</fullName>
    </submittedName>
</protein>
<dbReference type="Gene3D" id="3.40.50.1980">
    <property type="entry name" value="Nitrogenase molybdenum iron protein domain"/>
    <property type="match status" value="2"/>
</dbReference>
<evidence type="ECO:0000256" key="3">
    <source>
        <dbReference type="ARBA" id="ARBA00022729"/>
    </source>
</evidence>
<dbReference type="GeneID" id="56077779"/>
<evidence type="ECO:0000256" key="4">
    <source>
        <dbReference type="SAM" id="MobiDB-lite"/>
    </source>
</evidence>
<gene>
    <name evidence="6" type="ORF">HZS55_07910</name>
</gene>
<evidence type="ECO:0000256" key="1">
    <source>
        <dbReference type="ARBA" id="ARBA00004196"/>
    </source>
</evidence>
<dbReference type="PROSITE" id="PS51257">
    <property type="entry name" value="PROKAR_LIPOPROTEIN"/>
    <property type="match status" value="1"/>
</dbReference>
<dbReference type="PANTHER" id="PTHR30532:SF1">
    <property type="entry name" value="IRON(3+)-HYDROXAMATE-BINDING PROTEIN FHUD"/>
    <property type="match status" value="1"/>
</dbReference>
<comment type="subcellular location">
    <subcellularLocation>
        <location evidence="1">Cell envelope</location>
    </subcellularLocation>
</comment>
<evidence type="ECO:0000313" key="7">
    <source>
        <dbReference type="Proteomes" id="UP000509667"/>
    </source>
</evidence>
<dbReference type="KEGG" id="hrr:HZS55_07910"/>
<proteinExistence type="predicted"/>
<name>A0A7D5P8W7_9EURY</name>
<feature type="domain" description="Fe/B12 periplasmic-binding" evidence="5">
    <location>
        <begin position="100"/>
        <end position="411"/>
    </location>
</feature>
<dbReference type="Proteomes" id="UP000509667">
    <property type="component" value="Chromosome"/>
</dbReference>
<feature type="region of interest" description="Disordered" evidence="4">
    <location>
        <begin position="29"/>
        <end position="97"/>
    </location>
</feature>
<feature type="compositionally biased region" description="Low complexity" evidence="4">
    <location>
        <begin position="41"/>
        <end position="77"/>
    </location>
</feature>